<dbReference type="AlphaFoldDB" id="K1RX47"/>
<name>K1RX47_MAGGI</name>
<accession>K1RX47</accession>
<dbReference type="HOGENOM" id="CLU_832227_0_0_1"/>
<proteinExistence type="predicted"/>
<feature type="region of interest" description="Disordered" evidence="1">
    <location>
        <begin position="1"/>
        <end position="26"/>
    </location>
</feature>
<organism evidence="2">
    <name type="scientific">Magallana gigas</name>
    <name type="common">Pacific oyster</name>
    <name type="synonym">Crassostrea gigas</name>
    <dbReference type="NCBI Taxonomy" id="29159"/>
    <lineage>
        <taxon>Eukaryota</taxon>
        <taxon>Metazoa</taxon>
        <taxon>Spiralia</taxon>
        <taxon>Lophotrochozoa</taxon>
        <taxon>Mollusca</taxon>
        <taxon>Bivalvia</taxon>
        <taxon>Autobranchia</taxon>
        <taxon>Pteriomorphia</taxon>
        <taxon>Ostreida</taxon>
        <taxon>Ostreoidea</taxon>
        <taxon>Ostreidae</taxon>
        <taxon>Magallana</taxon>
    </lineage>
</organism>
<feature type="compositionally biased region" description="Basic and acidic residues" evidence="1">
    <location>
        <begin position="7"/>
        <end position="17"/>
    </location>
</feature>
<gene>
    <name evidence="2" type="ORF">CGI_10027919</name>
</gene>
<evidence type="ECO:0000313" key="2">
    <source>
        <dbReference type="EMBL" id="EKC39511.1"/>
    </source>
</evidence>
<evidence type="ECO:0000256" key="1">
    <source>
        <dbReference type="SAM" id="MobiDB-lite"/>
    </source>
</evidence>
<sequence>MVVPEEDGTKSKIKEQGGGHFAPLHAPSVKDKLLSNNIQIKASSQEIERRISAFIEQKRQEVDELNIREFCSTVTPSSDADSSCARVDSVFDTRIGGKSHIKVTRVVNLQGPQTQVSQSDPVPAIKKEPMEDPGFSGGMEERLQNIETHLKLDKRKSVAHSEQRTDLFSRVKKMEERILYLESLSPEYFRGGIPVAHSRKRKRIEDNISVRYQDLQNMDVADIDERIHMLRESLRRKAMNIVCLSCIPGLTEEVIHDLTALVVPVVVLVMEEVHAVLAPSFRVGLPGEPLLVVISGDGLTRGCPDPLALYKGVCPVDPTAIWQTFVSTHWSLNG</sequence>
<reference evidence="2" key="1">
    <citation type="journal article" date="2012" name="Nature">
        <title>The oyster genome reveals stress adaptation and complexity of shell formation.</title>
        <authorList>
            <person name="Zhang G."/>
            <person name="Fang X."/>
            <person name="Guo X."/>
            <person name="Li L."/>
            <person name="Luo R."/>
            <person name="Xu F."/>
            <person name="Yang P."/>
            <person name="Zhang L."/>
            <person name="Wang X."/>
            <person name="Qi H."/>
            <person name="Xiong Z."/>
            <person name="Que H."/>
            <person name="Xie Y."/>
            <person name="Holland P.W."/>
            <person name="Paps J."/>
            <person name="Zhu Y."/>
            <person name="Wu F."/>
            <person name="Chen Y."/>
            <person name="Wang J."/>
            <person name="Peng C."/>
            <person name="Meng J."/>
            <person name="Yang L."/>
            <person name="Liu J."/>
            <person name="Wen B."/>
            <person name="Zhang N."/>
            <person name="Huang Z."/>
            <person name="Zhu Q."/>
            <person name="Feng Y."/>
            <person name="Mount A."/>
            <person name="Hedgecock D."/>
            <person name="Xu Z."/>
            <person name="Liu Y."/>
            <person name="Domazet-Loso T."/>
            <person name="Du Y."/>
            <person name="Sun X."/>
            <person name="Zhang S."/>
            <person name="Liu B."/>
            <person name="Cheng P."/>
            <person name="Jiang X."/>
            <person name="Li J."/>
            <person name="Fan D."/>
            <person name="Wang W."/>
            <person name="Fu W."/>
            <person name="Wang T."/>
            <person name="Wang B."/>
            <person name="Zhang J."/>
            <person name="Peng Z."/>
            <person name="Li Y."/>
            <person name="Li N."/>
            <person name="Wang J."/>
            <person name="Chen M."/>
            <person name="He Y."/>
            <person name="Tan F."/>
            <person name="Song X."/>
            <person name="Zheng Q."/>
            <person name="Huang R."/>
            <person name="Yang H."/>
            <person name="Du X."/>
            <person name="Chen L."/>
            <person name="Yang M."/>
            <person name="Gaffney P.M."/>
            <person name="Wang S."/>
            <person name="Luo L."/>
            <person name="She Z."/>
            <person name="Ming Y."/>
            <person name="Huang W."/>
            <person name="Zhang S."/>
            <person name="Huang B."/>
            <person name="Zhang Y."/>
            <person name="Qu T."/>
            <person name="Ni P."/>
            <person name="Miao G."/>
            <person name="Wang J."/>
            <person name="Wang Q."/>
            <person name="Steinberg C.E."/>
            <person name="Wang H."/>
            <person name="Li N."/>
            <person name="Qian L."/>
            <person name="Zhang G."/>
            <person name="Li Y."/>
            <person name="Yang H."/>
            <person name="Liu X."/>
            <person name="Wang J."/>
            <person name="Yin Y."/>
            <person name="Wang J."/>
        </authorList>
    </citation>
    <scope>NUCLEOTIDE SEQUENCE [LARGE SCALE GENOMIC DNA]</scope>
    <source>
        <strain evidence="2">05x7-T-G4-1.051#20</strain>
    </source>
</reference>
<dbReference type="EMBL" id="JH818386">
    <property type="protein sequence ID" value="EKC39511.1"/>
    <property type="molecule type" value="Genomic_DNA"/>
</dbReference>
<protein>
    <submittedName>
        <fullName evidence="2">MAP3K12-binding inhibitory protein 1</fullName>
    </submittedName>
</protein>
<feature type="region of interest" description="Disordered" evidence="1">
    <location>
        <begin position="112"/>
        <end position="136"/>
    </location>
</feature>
<dbReference type="InParanoid" id="K1RX47"/>